<dbReference type="SUPFAM" id="SSF48557">
    <property type="entry name" value="L-aspartase-like"/>
    <property type="match status" value="1"/>
</dbReference>
<dbReference type="InterPro" id="IPR008948">
    <property type="entry name" value="L-Aspartase-like"/>
</dbReference>
<reference evidence="3" key="2">
    <citation type="submission" date="2021-08" db="EMBL/GenBank/DDBJ databases">
        <authorList>
            <person name="Tani A."/>
            <person name="Ola A."/>
            <person name="Ogura Y."/>
            <person name="Katsura K."/>
            <person name="Hayashi T."/>
        </authorList>
    </citation>
    <scope>NUCLEOTIDE SEQUENCE</scope>
    <source>
        <strain evidence="3">KCTC 52305</strain>
    </source>
</reference>
<dbReference type="InterPro" id="IPR020557">
    <property type="entry name" value="Fumarate_lyase_CS"/>
</dbReference>
<evidence type="ECO:0000259" key="2">
    <source>
        <dbReference type="Pfam" id="PF00206"/>
    </source>
</evidence>
<name>A0ABQ4R0L2_9HYPH</name>
<dbReference type="PANTHER" id="PTHR43172">
    <property type="entry name" value="ADENYLOSUCCINATE LYASE"/>
    <property type="match status" value="1"/>
</dbReference>
<dbReference type="PANTHER" id="PTHR43172:SF2">
    <property type="entry name" value="ADENYLOSUCCINATE LYASE C-TERMINAL DOMAIN-CONTAINING PROTEIN"/>
    <property type="match status" value="1"/>
</dbReference>
<gene>
    <name evidence="3" type="primary">pcaB_1</name>
    <name evidence="3" type="ORF">OPKNFCMD_3158</name>
</gene>
<dbReference type="InterPro" id="IPR000362">
    <property type="entry name" value="Fumarate_lyase_fam"/>
</dbReference>
<dbReference type="Pfam" id="PF00206">
    <property type="entry name" value="Lyase_1"/>
    <property type="match status" value="1"/>
</dbReference>
<dbReference type="PRINTS" id="PR00145">
    <property type="entry name" value="ARGSUCLYASE"/>
</dbReference>
<evidence type="ECO:0000313" key="4">
    <source>
        <dbReference type="Proteomes" id="UP001055167"/>
    </source>
</evidence>
<keyword evidence="4" id="KW-1185">Reference proteome</keyword>
<sequence>MTLSALDSALLGPLFATDAMRAVFADEARVAAMLRAEAALARAQAAAGLVPAELSGAIAAIDPGSLDPAGLGRRTAVSGVPVIPFVKAVQQALAPGLEPAFHKATTTQDIADTALVLQVRDALDLVAADLAAILDGLSGLARRHRETPCVGRTYGQHAAPVTFGYKAAVWALGIAEVGALLPALRGRVLTASLGGPVGTLAGLGAEAEAVGEGFAAALGLHPDLAPWHTRRARIAETGSWLALLMGALAKFATDVAHLATTEVGEVAEPYVPGRGGSSAMPHKRNPVSSTVILSAFGAAKGMSLTLLDGMAAAHERPAGAWHAEWHALPSLFGLASGALREARALAEGLAPDPDRMRRNLDITRGLLFADAAASRLSPRLGAKAAHALVEEAAGAVRDGAGSLAEVLDSRPETAGSDVAAAFDLTPAIRAGARTADRALAEVARLAEAGRLAAGLAPARTGPAGAGPA</sequence>
<dbReference type="CDD" id="cd01597">
    <property type="entry name" value="pCLME"/>
    <property type="match status" value="1"/>
</dbReference>
<comment type="caution">
    <text evidence="3">The sequence shown here is derived from an EMBL/GenBank/DDBJ whole genome shotgun (WGS) entry which is preliminary data.</text>
</comment>
<protein>
    <submittedName>
        <fullName evidence="3">3-carboxy-cis,cis-muconate cycloisomerase</fullName>
    </submittedName>
</protein>
<comment type="similarity">
    <text evidence="1">Belongs to the class-II fumarase/aspartase family.</text>
</comment>
<proteinExistence type="inferred from homology"/>
<accession>A0ABQ4R0L2</accession>
<feature type="domain" description="Fumarate lyase N-terminal" evidence="2">
    <location>
        <begin position="16"/>
        <end position="294"/>
    </location>
</feature>
<dbReference type="Gene3D" id="1.20.200.10">
    <property type="entry name" value="Fumarase/aspartase (Central domain)"/>
    <property type="match status" value="1"/>
</dbReference>
<dbReference type="RefSeq" id="WP_128565345.1">
    <property type="nucleotide sequence ID" value="NZ_BPQH01000009.1"/>
</dbReference>
<evidence type="ECO:0000256" key="1">
    <source>
        <dbReference type="ARBA" id="ARBA00034772"/>
    </source>
</evidence>
<dbReference type="PRINTS" id="PR00149">
    <property type="entry name" value="FUMRATELYASE"/>
</dbReference>
<dbReference type="InterPro" id="IPR022761">
    <property type="entry name" value="Fumarate_lyase_N"/>
</dbReference>
<dbReference type="Gene3D" id="1.10.40.30">
    <property type="entry name" value="Fumarase/aspartase (C-terminal domain)"/>
    <property type="match status" value="1"/>
</dbReference>
<evidence type="ECO:0000313" key="3">
    <source>
        <dbReference type="EMBL" id="GJD50419.1"/>
    </source>
</evidence>
<organism evidence="3 4">
    <name type="scientific">Methylobacterium crusticola</name>
    <dbReference type="NCBI Taxonomy" id="1697972"/>
    <lineage>
        <taxon>Bacteria</taxon>
        <taxon>Pseudomonadati</taxon>
        <taxon>Pseudomonadota</taxon>
        <taxon>Alphaproteobacteria</taxon>
        <taxon>Hyphomicrobiales</taxon>
        <taxon>Methylobacteriaceae</taxon>
        <taxon>Methylobacterium</taxon>
    </lineage>
</organism>
<dbReference type="EMBL" id="BPQH01000009">
    <property type="protein sequence ID" value="GJD50419.1"/>
    <property type="molecule type" value="Genomic_DNA"/>
</dbReference>
<dbReference type="Proteomes" id="UP001055167">
    <property type="component" value="Unassembled WGS sequence"/>
</dbReference>
<reference evidence="3" key="1">
    <citation type="journal article" date="2021" name="Front. Microbiol.">
        <title>Comprehensive Comparative Genomics and Phenotyping of Methylobacterium Species.</title>
        <authorList>
            <person name="Alessa O."/>
            <person name="Ogura Y."/>
            <person name="Fujitani Y."/>
            <person name="Takami H."/>
            <person name="Hayashi T."/>
            <person name="Sahin N."/>
            <person name="Tani A."/>
        </authorList>
    </citation>
    <scope>NUCLEOTIDE SEQUENCE</scope>
    <source>
        <strain evidence="3">KCTC 52305</strain>
    </source>
</reference>
<dbReference type="PROSITE" id="PS00163">
    <property type="entry name" value="FUMARATE_LYASES"/>
    <property type="match status" value="1"/>
</dbReference>